<keyword evidence="2" id="KW-0805">Transcription regulation</keyword>
<sequence>MSKITILCIEDEAEIRTLVVEELEDAGFATLQASNGREGLEMMLTKWPDIVICDITMPEMDGHQVLAEIQLNHPELSNVPFIFLTAMSDKDNMITGLQSGAADYLTKPIDFDILMAKITGCVTRIENDRKTGRAF</sequence>
<evidence type="ECO:0000256" key="3">
    <source>
        <dbReference type="ARBA" id="ARBA00023163"/>
    </source>
</evidence>
<dbReference type="Gene3D" id="3.40.50.2300">
    <property type="match status" value="1"/>
</dbReference>
<gene>
    <name evidence="6" type="ORF">SAMN05877838_0488</name>
</gene>
<dbReference type="InterPro" id="IPR011006">
    <property type="entry name" value="CheY-like_superfamily"/>
</dbReference>
<dbReference type="PANTHER" id="PTHR44591:SF3">
    <property type="entry name" value="RESPONSE REGULATORY DOMAIN-CONTAINING PROTEIN"/>
    <property type="match status" value="1"/>
</dbReference>
<keyword evidence="3" id="KW-0804">Transcription</keyword>
<evidence type="ECO:0000313" key="7">
    <source>
        <dbReference type="Proteomes" id="UP000219465"/>
    </source>
</evidence>
<evidence type="ECO:0000256" key="1">
    <source>
        <dbReference type="ARBA" id="ARBA00022553"/>
    </source>
</evidence>
<evidence type="ECO:0000256" key="2">
    <source>
        <dbReference type="ARBA" id="ARBA00023015"/>
    </source>
</evidence>
<dbReference type="Pfam" id="PF00072">
    <property type="entry name" value="Response_reg"/>
    <property type="match status" value="1"/>
</dbReference>
<proteinExistence type="predicted"/>
<feature type="domain" description="Response regulatory" evidence="5">
    <location>
        <begin position="5"/>
        <end position="122"/>
    </location>
</feature>
<keyword evidence="1 4" id="KW-0597">Phosphoprotein</keyword>
<dbReference type="RefSeq" id="WP_097104690.1">
    <property type="nucleotide sequence ID" value="NZ_OCPC01000001.1"/>
</dbReference>
<dbReference type="InterPro" id="IPR050595">
    <property type="entry name" value="Bact_response_regulator"/>
</dbReference>
<evidence type="ECO:0000313" key="6">
    <source>
        <dbReference type="EMBL" id="SOE08758.1"/>
    </source>
</evidence>
<name>A0A286HLV4_9HYPH</name>
<evidence type="ECO:0000259" key="5">
    <source>
        <dbReference type="PROSITE" id="PS50110"/>
    </source>
</evidence>
<dbReference type="PANTHER" id="PTHR44591">
    <property type="entry name" value="STRESS RESPONSE REGULATOR PROTEIN 1"/>
    <property type="match status" value="1"/>
</dbReference>
<evidence type="ECO:0000256" key="4">
    <source>
        <dbReference type="PROSITE-ProRule" id="PRU00169"/>
    </source>
</evidence>
<accession>A0A286HLV4</accession>
<dbReference type="GO" id="GO:0000160">
    <property type="term" value="P:phosphorelay signal transduction system"/>
    <property type="evidence" value="ECO:0007669"/>
    <property type="project" value="InterPro"/>
</dbReference>
<dbReference type="SMART" id="SM00448">
    <property type="entry name" value="REC"/>
    <property type="match status" value="1"/>
</dbReference>
<protein>
    <submittedName>
        <fullName evidence="6">Response regulator receiver domain-containing protein</fullName>
    </submittedName>
</protein>
<feature type="modified residue" description="4-aspartylphosphate" evidence="4">
    <location>
        <position position="54"/>
    </location>
</feature>
<reference evidence="7" key="1">
    <citation type="submission" date="2017-08" db="EMBL/GenBank/DDBJ databases">
        <authorList>
            <person name="Varghese N."/>
            <person name="Submissions S."/>
        </authorList>
    </citation>
    <scope>NUCLEOTIDE SEQUENCE [LARGE SCALE GENOMIC DNA]</scope>
    <source>
        <strain evidence="7">KCTC 23107</strain>
    </source>
</reference>
<dbReference type="SUPFAM" id="SSF52172">
    <property type="entry name" value="CheY-like"/>
    <property type="match status" value="1"/>
</dbReference>
<dbReference type="PROSITE" id="PS50110">
    <property type="entry name" value="RESPONSE_REGULATORY"/>
    <property type="match status" value="1"/>
</dbReference>
<dbReference type="Proteomes" id="UP000219465">
    <property type="component" value="Unassembled WGS sequence"/>
</dbReference>
<dbReference type="InterPro" id="IPR001789">
    <property type="entry name" value="Sig_transdc_resp-reg_receiver"/>
</dbReference>
<dbReference type="CDD" id="cd17574">
    <property type="entry name" value="REC_OmpR"/>
    <property type="match status" value="1"/>
</dbReference>
<dbReference type="AlphaFoldDB" id="A0A286HLV4"/>
<dbReference type="OrthoDB" id="9786548at2"/>
<keyword evidence="7" id="KW-1185">Reference proteome</keyword>
<organism evidence="6 7">
    <name type="scientific">Hoeflea halophila</name>
    <dbReference type="NCBI Taxonomy" id="714899"/>
    <lineage>
        <taxon>Bacteria</taxon>
        <taxon>Pseudomonadati</taxon>
        <taxon>Pseudomonadota</taxon>
        <taxon>Alphaproteobacteria</taxon>
        <taxon>Hyphomicrobiales</taxon>
        <taxon>Rhizobiaceae</taxon>
        <taxon>Hoeflea</taxon>
    </lineage>
</organism>
<dbReference type="EMBL" id="OCPC01000001">
    <property type="protein sequence ID" value="SOE08758.1"/>
    <property type="molecule type" value="Genomic_DNA"/>
</dbReference>